<accession>A0A0C3A087</accession>
<proteinExistence type="predicted"/>
<name>A0A0C3A087_9AGAM</name>
<dbReference type="InParanoid" id="A0A0C3A087"/>
<dbReference type="OrthoDB" id="2682158at2759"/>
<gene>
    <name evidence="1" type="ORF">SCLCIDRAFT_129117</name>
</gene>
<dbReference type="EMBL" id="KN822091">
    <property type="protein sequence ID" value="KIM58082.1"/>
    <property type="molecule type" value="Genomic_DNA"/>
</dbReference>
<dbReference type="STRING" id="1036808.A0A0C3A087"/>
<dbReference type="Proteomes" id="UP000053989">
    <property type="component" value="Unassembled WGS sequence"/>
</dbReference>
<evidence type="ECO:0000313" key="1">
    <source>
        <dbReference type="EMBL" id="KIM58082.1"/>
    </source>
</evidence>
<organism evidence="1 2">
    <name type="scientific">Scleroderma citrinum Foug A</name>
    <dbReference type="NCBI Taxonomy" id="1036808"/>
    <lineage>
        <taxon>Eukaryota</taxon>
        <taxon>Fungi</taxon>
        <taxon>Dikarya</taxon>
        <taxon>Basidiomycota</taxon>
        <taxon>Agaricomycotina</taxon>
        <taxon>Agaricomycetes</taxon>
        <taxon>Agaricomycetidae</taxon>
        <taxon>Boletales</taxon>
        <taxon>Sclerodermatineae</taxon>
        <taxon>Sclerodermataceae</taxon>
        <taxon>Scleroderma</taxon>
    </lineage>
</organism>
<dbReference type="HOGENOM" id="CLU_2591223_0_0_1"/>
<reference evidence="1 2" key="1">
    <citation type="submission" date="2014-04" db="EMBL/GenBank/DDBJ databases">
        <authorList>
            <consortium name="DOE Joint Genome Institute"/>
            <person name="Kuo A."/>
            <person name="Kohler A."/>
            <person name="Nagy L.G."/>
            <person name="Floudas D."/>
            <person name="Copeland A."/>
            <person name="Barry K.W."/>
            <person name="Cichocki N."/>
            <person name="Veneault-Fourrey C."/>
            <person name="LaButti K."/>
            <person name="Lindquist E.A."/>
            <person name="Lipzen A."/>
            <person name="Lundell T."/>
            <person name="Morin E."/>
            <person name="Murat C."/>
            <person name="Sun H."/>
            <person name="Tunlid A."/>
            <person name="Henrissat B."/>
            <person name="Grigoriev I.V."/>
            <person name="Hibbett D.S."/>
            <person name="Martin F."/>
            <person name="Nordberg H.P."/>
            <person name="Cantor M.N."/>
            <person name="Hua S.X."/>
        </authorList>
    </citation>
    <scope>NUCLEOTIDE SEQUENCE [LARGE SCALE GENOMIC DNA]</scope>
    <source>
        <strain evidence="1 2">Foug A</strain>
    </source>
</reference>
<dbReference type="AlphaFoldDB" id="A0A0C3A087"/>
<feature type="non-terminal residue" evidence="1">
    <location>
        <position position="1"/>
    </location>
</feature>
<protein>
    <submittedName>
        <fullName evidence="1">Uncharacterized protein</fullName>
    </submittedName>
</protein>
<evidence type="ECO:0000313" key="2">
    <source>
        <dbReference type="Proteomes" id="UP000053989"/>
    </source>
</evidence>
<reference evidence="2" key="2">
    <citation type="submission" date="2015-01" db="EMBL/GenBank/DDBJ databases">
        <title>Evolutionary Origins and Diversification of the Mycorrhizal Mutualists.</title>
        <authorList>
            <consortium name="DOE Joint Genome Institute"/>
            <consortium name="Mycorrhizal Genomics Consortium"/>
            <person name="Kohler A."/>
            <person name="Kuo A."/>
            <person name="Nagy L.G."/>
            <person name="Floudas D."/>
            <person name="Copeland A."/>
            <person name="Barry K.W."/>
            <person name="Cichocki N."/>
            <person name="Veneault-Fourrey C."/>
            <person name="LaButti K."/>
            <person name="Lindquist E.A."/>
            <person name="Lipzen A."/>
            <person name="Lundell T."/>
            <person name="Morin E."/>
            <person name="Murat C."/>
            <person name="Riley R."/>
            <person name="Ohm R."/>
            <person name="Sun H."/>
            <person name="Tunlid A."/>
            <person name="Henrissat B."/>
            <person name="Grigoriev I.V."/>
            <person name="Hibbett D.S."/>
            <person name="Martin F."/>
        </authorList>
    </citation>
    <scope>NUCLEOTIDE SEQUENCE [LARGE SCALE GENOMIC DNA]</scope>
    <source>
        <strain evidence="2">Foug A</strain>
    </source>
</reference>
<sequence>LGLSSRKDTYNMLMDLVQQLVYQHLDTSHALAHQADKLLVEKVIRKAQSKSDILMQCEGSWAVRDLIAQVLKNRSSSECM</sequence>
<keyword evidence="2" id="KW-1185">Reference proteome</keyword>